<dbReference type="AlphaFoldDB" id="A0A918XN51"/>
<name>A0A918XN51_9PROT</name>
<proteinExistence type="predicted"/>
<evidence type="ECO:0000313" key="1">
    <source>
        <dbReference type="EMBL" id="GHD41037.1"/>
    </source>
</evidence>
<sequence>MTSIELTPLVPDAMERIETMVGLYESGSVSFGQLCNVAVEGFGTKSEAATALTLAMMSVRSWQTGDADLRDARERPGRAITPGFEAELYQAICRRLGTNG</sequence>
<protein>
    <submittedName>
        <fullName evidence="1">Uncharacterized protein</fullName>
    </submittedName>
</protein>
<comment type="caution">
    <text evidence="1">The sequence shown here is derived from an EMBL/GenBank/DDBJ whole genome shotgun (WGS) entry which is preliminary data.</text>
</comment>
<keyword evidence="2" id="KW-1185">Reference proteome</keyword>
<reference evidence="1" key="2">
    <citation type="submission" date="2020-09" db="EMBL/GenBank/DDBJ databases">
        <authorList>
            <person name="Sun Q."/>
            <person name="Kim S."/>
        </authorList>
    </citation>
    <scope>NUCLEOTIDE SEQUENCE</scope>
    <source>
        <strain evidence="1">KCTC 42651</strain>
    </source>
</reference>
<organism evidence="1 2">
    <name type="scientific">Thalassobaculum fulvum</name>
    <dbReference type="NCBI Taxonomy" id="1633335"/>
    <lineage>
        <taxon>Bacteria</taxon>
        <taxon>Pseudomonadati</taxon>
        <taxon>Pseudomonadota</taxon>
        <taxon>Alphaproteobacteria</taxon>
        <taxon>Rhodospirillales</taxon>
        <taxon>Thalassobaculaceae</taxon>
        <taxon>Thalassobaculum</taxon>
    </lineage>
</organism>
<dbReference type="Proteomes" id="UP000630353">
    <property type="component" value="Unassembled WGS sequence"/>
</dbReference>
<reference evidence="1" key="1">
    <citation type="journal article" date="2014" name="Int. J. Syst. Evol. Microbiol.">
        <title>Complete genome sequence of Corynebacterium casei LMG S-19264T (=DSM 44701T), isolated from a smear-ripened cheese.</title>
        <authorList>
            <consortium name="US DOE Joint Genome Institute (JGI-PGF)"/>
            <person name="Walter F."/>
            <person name="Albersmeier A."/>
            <person name="Kalinowski J."/>
            <person name="Ruckert C."/>
        </authorList>
    </citation>
    <scope>NUCLEOTIDE SEQUENCE</scope>
    <source>
        <strain evidence="1">KCTC 42651</strain>
    </source>
</reference>
<evidence type="ECO:0000313" key="2">
    <source>
        <dbReference type="Proteomes" id="UP000630353"/>
    </source>
</evidence>
<accession>A0A918XN51</accession>
<dbReference type="EMBL" id="BMZS01000001">
    <property type="protein sequence ID" value="GHD41037.1"/>
    <property type="molecule type" value="Genomic_DNA"/>
</dbReference>
<dbReference type="RefSeq" id="WP_189987312.1">
    <property type="nucleotide sequence ID" value="NZ_BMZS01000001.1"/>
</dbReference>
<gene>
    <name evidence="1" type="ORF">GCM10017083_04910</name>
</gene>